<dbReference type="SUPFAM" id="SSF51905">
    <property type="entry name" value="FAD/NAD(P)-binding domain"/>
    <property type="match status" value="1"/>
</dbReference>
<dbReference type="PANTHER" id="PTHR43539:SF78">
    <property type="entry name" value="FLAVIN-CONTAINING MONOOXYGENASE"/>
    <property type="match status" value="1"/>
</dbReference>
<accession>E8X6S9</accession>
<evidence type="ECO:0000256" key="1">
    <source>
        <dbReference type="ARBA" id="ARBA00023002"/>
    </source>
</evidence>
<proteinExistence type="predicted"/>
<dbReference type="HOGENOM" id="CLU_037308_0_0_0"/>
<dbReference type="Gene3D" id="3.50.50.60">
    <property type="entry name" value="FAD/NAD(P)-binding domain"/>
    <property type="match status" value="1"/>
</dbReference>
<dbReference type="PRINTS" id="PR00411">
    <property type="entry name" value="PNDRDTASEI"/>
</dbReference>
<organism evidence="3">
    <name type="scientific">Granulicella tundricola (strain ATCC BAA-1859 / DSM 23138 / MP5ACTX9)</name>
    <dbReference type="NCBI Taxonomy" id="1198114"/>
    <lineage>
        <taxon>Bacteria</taxon>
        <taxon>Pseudomonadati</taxon>
        <taxon>Acidobacteriota</taxon>
        <taxon>Terriglobia</taxon>
        <taxon>Terriglobales</taxon>
        <taxon>Acidobacteriaceae</taxon>
        <taxon>Granulicella</taxon>
    </lineage>
</organism>
<dbReference type="OrthoDB" id="9778740at2"/>
<keyword evidence="1" id="KW-0560">Oxidoreductase</keyword>
<dbReference type="AlphaFoldDB" id="E8X6S9"/>
<dbReference type="InterPro" id="IPR036188">
    <property type="entry name" value="FAD/NAD-bd_sf"/>
</dbReference>
<keyword evidence="3" id="KW-1185">Reference proteome</keyword>
<dbReference type="RefSeq" id="WP_013582247.1">
    <property type="nucleotide sequence ID" value="NC_015065.1"/>
</dbReference>
<dbReference type="EMBL" id="CP002482">
    <property type="protein sequence ID" value="ADW71229.1"/>
    <property type="molecule type" value="Genomic_DNA"/>
</dbReference>
<evidence type="ECO:0000313" key="3">
    <source>
        <dbReference type="Proteomes" id="UP000000343"/>
    </source>
</evidence>
<dbReference type="GO" id="GO:0004497">
    <property type="term" value="F:monooxygenase activity"/>
    <property type="evidence" value="ECO:0007669"/>
    <property type="project" value="TreeGrafter"/>
</dbReference>
<dbReference type="GO" id="GO:0050660">
    <property type="term" value="F:flavin adenine dinucleotide binding"/>
    <property type="evidence" value="ECO:0007669"/>
    <property type="project" value="TreeGrafter"/>
</dbReference>
<dbReference type="KEGG" id="acm:AciX9_3953"/>
<name>E8X6S9_GRATM</name>
<dbReference type="PRINTS" id="PR00368">
    <property type="entry name" value="FADPNR"/>
</dbReference>
<geneLocation type="plasmid" evidence="2 3">
    <name>pACIX902</name>
</geneLocation>
<gene>
    <name evidence="2" type="ordered locus">AciX9_3953</name>
</gene>
<reference evidence="3" key="1">
    <citation type="submission" date="2011-01" db="EMBL/GenBank/DDBJ databases">
        <title>Complete sequence of plasmid2 of Acidobacterium sp. MP5ACTX9.</title>
        <authorList>
            <consortium name="US DOE Joint Genome Institute"/>
            <person name="Lucas S."/>
            <person name="Copeland A."/>
            <person name="Lapidus A."/>
            <person name="Cheng J.-F."/>
            <person name="Goodwin L."/>
            <person name="Pitluck S."/>
            <person name="Teshima H."/>
            <person name="Detter J.C."/>
            <person name="Han C."/>
            <person name="Tapia R."/>
            <person name="Land M."/>
            <person name="Hauser L."/>
            <person name="Kyrpides N."/>
            <person name="Ivanova N."/>
            <person name="Ovchinnikova G."/>
            <person name="Pagani I."/>
            <person name="Rawat S.R."/>
            <person name="Mannisto M."/>
            <person name="Haggblom M.M."/>
            <person name="Woyke T."/>
        </authorList>
    </citation>
    <scope>NUCLEOTIDE SEQUENCE [LARGE SCALE GENOMIC DNA]</scope>
    <source>
        <strain evidence="3">MP5ACTX9</strain>
        <plasmid evidence="3">Plasmid pACIX902</plasmid>
    </source>
</reference>
<dbReference type="Pfam" id="PF13738">
    <property type="entry name" value="Pyr_redox_3"/>
    <property type="match status" value="1"/>
</dbReference>
<sequence>MRSDHNDVDELPVVVVGAGPYGLSIAAHLAEACIPFRIFGGAMQMWREHMPAAMTMKSDGFASNLSAGSDRSFTFRQFCKERGLPYVDRHFPMPLKDFVAYGLEFQKRFVPQLDPRHVTRVERHEKGFKVVVEDGEFVVACGVICATGVMHYPYLPEPLKVLHSKLVTHSSEHTEFSEFAGLSVAVIGAGSSAMHTAALLSEAGAEVTVVTRRSKIIFHDSPTGGRRSLVERVLHPTSKLGPGLRSFFAEHAPLSFHRLPVDLRLKIVQKHLGPSSAGHLRSRVEGKAKLLLQRQITSAKAVEQCVQLELEGPDGRETIDVRRVVAATGYHVDLKRLRFLEPLLKEIECNHKSPLLDHELQSSVPGLYFVGLPAAASFGPLLRFAAGSAFAARTITQALS</sequence>
<evidence type="ECO:0000313" key="2">
    <source>
        <dbReference type="EMBL" id="ADW71229.1"/>
    </source>
</evidence>
<protein>
    <submittedName>
        <fullName evidence="2">FAD-dependent pyridine nucleotide-disulfide oxidoreductase</fullName>
    </submittedName>
</protein>
<keyword evidence="2" id="KW-0614">Plasmid</keyword>
<dbReference type="Proteomes" id="UP000000343">
    <property type="component" value="Plasmid pACIX902"/>
</dbReference>
<dbReference type="InterPro" id="IPR050982">
    <property type="entry name" value="Auxin_biosynth/cation_transpt"/>
</dbReference>
<dbReference type="PANTHER" id="PTHR43539">
    <property type="entry name" value="FLAVIN-BINDING MONOOXYGENASE-LIKE PROTEIN (AFU_ORTHOLOGUE AFUA_4G09220)"/>
    <property type="match status" value="1"/>
</dbReference>